<feature type="compositionally biased region" description="Gly residues" evidence="6">
    <location>
        <begin position="539"/>
        <end position="556"/>
    </location>
</feature>
<dbReference type="Proteomes" id="UP000722791">
    <property type="component" value="Unassembled WGS sequence"/>
</dbReference>
<feature type="compositionally biased region" description="Gly residues" evidence="6">
    <location>
        <begin position="671"/>
        <end position="682"/>
    </location>
</feature>
<feature type="compositionally biased region" description="Low complexity" evidence="6">
    <location>
        <begin position="883"/>
        <end position="896"/>
    </location>
</feature>
<evidence type="ECO:0000259" key="7">
    <source>
        <dbReference type="Pfam" id="PF12931"/>
    </source>
</evidence>
<evidence type="ECO:0000256" key="3">
    <source>
        <dbReference type="ARBA" id="ARBA00022448"/>
    </source>
</evidence>
<reference evidence="8" key="1">
    <citation type="journal article" date="2021" name="Proc. Natl. Acad. Sci. U.S.A.">
        <title>Three genomes in the algal genus Volvox reveal the fate of a haploid sex-determining region after a transition to homothallism.</title>
        <authorList>
            <person name="Yamamoto K."/>
            <person name="Hamaji T."/>
            <person name="Kawai-Toyooka H."/>
            <person name="Matsuzaki R."/>
            <person name="Takahashi F."/>
            <person name="Nishimura Y."/>
            <person name="Kawachi M."/>
            <person name="Noguchi H."/>
            <person name="Minakuchi Y."/>
            <person name="Umen J.G."/>
            <person name="Toyoda A."/>
            <person name="Nozaki H."/>
        </authorList>
    </citation>
    <scope>NUCLEOTIDE SEQUENCE</scope>
    <source>
        <strain evidence="8">NIES-3785</strain>
    </source>
</reference>
<dbReference type="GO" id="GO:0070971">
    <property type="term" value="C:endoplasmic reticulum exit site"/>
    <property type="evidence" value="ECO:0007669"/>
    <property type="project" value="TreeGrafter"/>
</dbReference>
<feature type="compositionally biased region" description="Low complexity" evidence="6">
    <location>
        <begin position="1141"/>
        <end position="1159"/>
    </location>
</feature>
<organism evidence="8 9">
    <name type="scientific">Volvox reticuliferus</name>
    <dbReference type="NCBI Taxonomy" id="1737510"/>
    <lineage>
        <taxon>Eukaryota</taxon>
        <taxon>Viridiplantae</taxon>
        <taxon>Chlorophyta</taxon>
        <taxon>core chlorophytes</taxon>
        <taxon>Chlorophyceae</taxon>
        <taxon>CS clade</taxon>
        <taxon>Chlamydomonadales</taxon>
        <taxon>Volvocaceae</taxon>
        <taxon>Volvox</taxon>
    </lineage>
</organism>
<dbReference type="GO" id="GO:0070973">
    <property type="term" value="P:protein localization to endoplasmic reticulum exit site"/>
    <property type="evidence" value="ECO:0007669"/>
    <property type="project" value="TreeGrafter"/>
</dbReference>
<keyword evidence="3" id="KW-0813">Transport</keyword>
<feature type="compositionally biased region" description="Basic and acidic residues" evidence="6">
    <location>
        <begin position="592"/>
        <end position="603"/>
    </location>
</feature>
<comment type="caution">
    <text evidence="8">The sequence shown here is derived from an EMBL/GenBank/DDBJ whole genome shotgun (WGS) entry which is preliminary data.</text>
</comment>
<evidence type="ECO:0000313" key="8">
    <source>
        <dbReference type="EMBL" id="GIM04733.1"/>
    </source>
</evidence>
<dbReference type="GO" id="GO:0016192">
    <property type="term" value="P:vesicle-mediated transport"/>
    <property type="evidence" value="ECO:0007669"/>
    <property type="project" value="UniProtKB-KW"/>
</dbReference>
<feature type="compositionally biased region" description="Gly residues" evidence="6">
    <location>
        <begin position="296"/>
        <end position="312"/>
    </location>
</feature>
<comment type="subcellular location">
    <subcellularLocation>
        <location evidence="1">Endoplasmic reticulum</location>
    </subcellularLocation>
</comment>
<evidence type="ECO:0000313" key="9">
    <source>
        <dbReference type="Proteomes" id="UP000722791"/>
    </source>
</evidence>
<dbReference type="GO" id="GO:0012507">
    <property type="term" value="C:ER to Golgi transport vesicle membrane"/>
    <property type="evidence" value="ECO:0007669"/>
    <property type="project" value="TreeGrafter"/>
</dbReference>
<dbReference type="PANTHER" id="PTHR13402">
    <property type="entry name" value="RGPR-RELATED"/>
    <property type="match status" value="1"/>
</dbReference>
<keyword evidence="4" id="KW-0256">Endoplasmic reticulum</keyword>
<feature type="compositionally biased region" description="Polar residues" evidence="6">
    <location>
        <begin position="852"/>
        <end position="863"/>
    </location>
</feature>
<comment type="similarity">
    <text evidence="2">Belongs to the SEC16 family.</text>
</comment>
<protein>
    <recommendedName>
        <fullName evidence="7">Sec16 Sec23-binding domain-containing protein</fullName>
    </recommendedName>
</protein>
<dbReference type="InterPro" id="IPR024298">
    <property type="entry name" value="Sec16_Sec23-bd"/>
</dbReference>
<evidence type="ECO:0000256" key="1">
    <source>
        <dbReference type="ARBA" id="ARBA00004240"/>
    </source>
</evidence>
<feature type="region of interest" description="Disordered" evidence="6">
    <location>
        <begin position="651"/>
        <end position="686"/>
    </location>
</feature>
<dbReference type="GO" id="GO:0007030">
    <property type="term" value="P:Golgi organization"/>
    <property type="evidence" value="ECO:0007669"/>
    <property type="project" value="TreeGrafter"/>
</dbReference>
<evidence type="ECO:0000256" key="5">
    <source>
        <dbReference type="ARBA" id="ARBA00022892"/>
    </source>
</evidence>
<gene>
    <name evidence="8" type="ORF">Vretimale_9230</name>
</gene>
<accession>A0A8J4GCE7</accession>
<keyword evidence="5" id="KW-0931">ER-Golgi transport</keyword>
<feature type="compositionally biased region" description="Polar residues" evidence="6">
    <location>
        <begin position="991"/>
        <end position="1002"/>
    </location>
</feature>
<feature type="compositionally biased region" description="Low complexity" evidence="6">
    <location>
        <begin position="972"/>
        <end position="986"/>
    </location>
</feature>
<feature type="compositionally biased region" description="Polar residues" evidence="6">
    <location>
        <begin position="1120"/>
        <end position="1136"/>
    </location>
</feature>
<feature type="compositionally biased region" description="Low complexity" evidence="6">
    <location>
        <begin position="864"/>
        <end position="876"/>
    </location>
</feature>
<feature type="domain" description="Sec16 Sec23-binding" evidence="7">
    <location>
        <begin position="34"/>
        <end position="203"/>
    </location>
</feature>
<feature type="compositionally biased region" description="Pro residues" evidence="6">
    <location>
        <begin position="1046"/>
        <end position="1101"/>
    </location>
</feature>
<feature type="compositionally biased region" description="Polar residues" evidence="6">
    <location>
        <begin position="560"/>
        <end position="571"/>
    </location>
</feature>
<evidence type="ECO:0000256" key="4">
    <source>
        <dbReference type="ARBA" id="ARBA00022824"/>
    </source>
</evidence>
<proteinExistence type="inferred from homology"/>
<name>A0A8J4GCE7_9CHLO</name>
<feature type="region of interest" description="Disordered" evidence="6">
    <location>
        <begin position="500"/>
        <end position="603"/>
    </location>
</feature>
<feature type="compositionally biased region" description="Pro residues" evidence="6">
    <location>
        <begin position="930"/>
        <end position="955"/>
    </location>
</feature>
<feature type="compositionally biased region" description="Pro residues" evidence="6">
    <location>
        <begin position="750"/>
        <end position="759"/>
    </location>
</feature>
<feature type="region of interest" description="Disordered" evidence="6">
    <location>
        <begin position="457"/>
        <end position="483"/>
    </location>
</feature>
<dbReference type="PANTHER" id="PTHR13402:SF6">
    <property type="entry name" value="SECRETORY 16, ISOFORM I"/>
    <property type="match status" value="1"/>
</dbReference>
<feature type="compositionally biased region" description="Low complexity" evidence="6">
    <location>
        <begin position="781"/>
        <end position="823"/>
    </location>
</feature>
<feature type="compositionally biased region" description="Polar residues" evidence="6">
    <location>
        <begin position="1175"/>
        <end position="1187"/>
    </location>
</feature>
<dbReference type="Pfam" id="PF12931">
    <property type="entry name" value="TPR_Sec16"/>
    <property type="match status" value="1"/>
</dbReference>
<feature type="region of interest" description="Disordered" evidence="6">
    <location>
        <begin position="1269"/>
        <end position="1306"/>
    </location>
</feature>
<evidence type="ECO:0000256" key="2">
    <source>
        <dbReference type="ARBA" id="ARBA00005927"/>
    </source>
</evidence>
<feature type="compositionally biased region" description="Low complexity" evidence="6">
    <location>
        <begin position="514"/>
        <end position="538"/>
    </location>
</feature>
<sequence>MATVATAAAGRSGGGARAVGVGCGGGGDGAAAVSSGMLASWREHLVVLLTTRGPVDSTEAVVRLGDRLRTEASQVLASHICYCLSSCPPTLPDAVDFRYSLVGATTGAVRQHPLADGGLALQRTEVLEWLLLRQAAAAAGGGGAAAGGGAATASAAVATTEAVQLQMWALLPFKLLHAWQLVEYGKIPEALQYCAAIEIVLRAGGVQLALAPGQPPQQQQQQQQQNLAGRLPGGAWLHMTEVQLRRLQDRLMHFAQANSINLHHQRPESTITKVGRFLDGTINKLLWGGEQIDGGTPAGGGGAAGGGGGTAGGTDNTAAARPAGPQVVMGGPSVEPTDLGPVSPWLQEQQPNQQGHLGSGMQPAAGYAGSRMQHSASTAALAAAADGGINGMDYGRATTDNAAAVAATVTPPLPPPRASFTGAMAPPAYRSVPTGTLPAYGYEPVIGAGFTAGENMAESTAGGFGDSSKPAGAERPPSLPRQQTLGHRRIVSALDLPPHDIGQLLQQPGMAGDGSSAPTSGSGAPPSGSATTASAASQGGAGSGEKGEATKGGGAKQHGSPPSRSKNSSRWLVNPLRLLGGRKGGASGADADGPKKGNFGEENKYYYDDTRKRWVMRGHEDAVVEEEKPTAPPTTLGGGWTSAAAATGFAAPGIQGAPSSPPPIAASPGNTTGGGPGGGGGLVSATSSPTIEVSSQFFQRGKGIHSRYVNTFTGGGGGGAGGGGGGMGGGLMSSASYSMLQSATASPPSFFVPPPPPRLQPGEADVYAPVDTNGHGQVQGSAPEQFPQQQEQQQEQQLSQQLLHSLPPASQAPPQQQSQPLLPRNLHQTQHQELAGSGEDQAGVSTAPPVPQSQLASSPLASMQQQPNPQASQQSQWTLPTAPQQLQPHVQMQPHQQPSPPESWRHLQELQQQQQQQPPSPLWLSAPQPKSEPQPPIQPAPQARPQPQPQQPLPANPVSEQQLPQRDYASGAPQALQMPPAAPATQRGPWQDQTLPLKQSQHPLPVPQEGQRLAQEADKLPQVIPLQHRQQHSTGQASFQQLAPQLQPPPAPQLQPPPAPQLQPPPAPQLQPPPAPQLQPPPAPQLQPPPAPQLQPPPAPPHLQMAPHPPHGRPQQQPQDVITYSQQPGAWQTNDPHSAIPQQHYPHQSSQQPPSWRPSVLVDSQLTPPDVGLSAPTTMAQPPQQVHGSGAGRGAVPPPHGSSLYGATQDMIAMQAGQESAQAEEQRYREHQHQQRMRAVQAPPAATCVPEGTGPSLPYGQEAPTQMQAFRAPGPSGTHQHTHQPPPNVSSQSGIQHAQQPPPASHAAAGVVDDLLGYGPIGMYNRGSTSMEPHVMGYSSMRPQTGASGAMYENASGNAIGTGAQGYDPYAARNPYGSSYYGMYGAGYSKGDPTGALVGSSIGDGEMREVEL</sequence>
<feature type="compositionally biased region" description="Polar residues" evidence="6">
    <location>
        <begin position="346"/>
        <end position="356"/>
    </location>
</feature>
<feature type="compositionally biased region" description="Low complexity" evidence="6">
    <location>
        <begin position="909"/>
        <end position="929"/>
    </location>
</feature>
<feature type="region of interest" description="Disordered" evidence="6">
    <location>
        <begin position="296"/>
        <end position="370"/>
    </location>
</feature>
<dbReference type="EMBL" id="BNCQ01000017">
    <property type="protein sequence ID" value="GIM04733.1"/>
    <property type="molecule type" value="Genomic_DNA"/>
</dbReference>
<feature type="region of interest" description="Disordered" evidence="6">
    <location>
        <begin position="744"/>
        <end position="1205"/>
    </location>
</feature>
<evidence type="ECO:0000256" key="6">
    <source>
        <dbReference type="SAM" id="MobiDB-lite"/>
    </source>
</evidence>